<evidence type="ECO:0000259" key="3">
    <source>
        <dbReference type="SMART" id="SM00568"/>
    </source>
</evidence>
<feature type="transmembrane region" description="Helical" evidence="2">
    <location>
        <begin position="363"/>
        <end position="387"/>
    </location>
</feature>
<dbReference type="EMBL" id="JADGIZ020000040">
    <property type="protein sequence ID" value="KAL2913895.1"/>
    <property type="molecule type" value="Genomic_DNA"/>
</dbReference>
<sequence>MTWLLDQLPVPRLGARRAASAEDLASRRPASGDPAGSGSGRARDDASDSGSAAGSQATLGGPPSPQADRPRDVHPPPPPHAQPPHQAHPPAHHAGRAGPLDVHHAPMQPVPAEAGEDEAAASAPRPRVSASSAASAPTTPATPATPVAPADPPADTLAIESALRLKPRNREFHRVFGPQVIAPLETCVDTFVCAWQKEILRQGKLFVTPMHLCFHSSILGMVASTIIPYSSIAGIERANAAFIIPNAILVTTKDGVEYFFASFNSRERAFALITSLWQSSSVMHLPAQSSSATLAAVSASLAQISTGSSGDLSSATTSFSDTPAQDDEDGKHVDSLHDLSTPPATSPVAKLASRVLAIEASTLITAILVLCFVLSLAMLVASLYMLFRIKSIVNRMDAAALDPLLLGSTLS</sequence>
<dbReference type="InterPro" id="IPR051482">
    <property type="entry name" value="Cholesterol_transport"/>
</dbReference>
<dbReference type="Pfam" id="PF02893">
    <property type="entry name" value="GRAM"/>
    <property type="match status" value="1"/>
</dbReference>
<name>A0ABR4N330_9FUNG</name>
<dbReference type="InterPro" id="IPR004182">
    <property type="entry name" value="GRAM"/>
</dbReference>
<keyword evidence="5" id="KW-1185">Reference proteome</keyword>
<dbReference type="InterPro" id="IPR011993">
    <property type="entry name" value="PH-like_dom_sf"/>
</dbReference>
<keyword evidence="2" id="KW-0472">Membrane</keyword>
<gene>
    <name evidence="4" type="ORF">HK105_206629</name>
</gene>
<dbReference type="PANTHER" id="PTHR23319:SF4">
    <property type="entry name" value="GRAM DOMAIN CONTAINING 1B, ISOFORM E"/>
    <property type="match status" value="1"/>
</dbReference>
<evidence type="ECO:0000313" key="5">
    <source>
        <dbReference type="Proteomes" id="UP001527925"/>
    </source>
</evidence>
<feature type="region of interest" description="Disordered" evidence="1">
    <location>
        <begin position="1"/>
        <end position="154"/>
    </location>
</feature>
<reference evidence="4 5" key="1">
    <citation type="submission" date="2023-09" db="EMBL/GenBank/DDBJ databases">
        <title>Pangenome analysis of Batrachochytrium dendrobatidis and related Chytrids.</title>
        <authorList>
            <person name="Yacoub M.N."/>
            <person name="Stajich J.E."/>
            <person name="James T.Y."/>
        </authorList>
    </citation>
    <scope>NUCLEOTIDE SEQUENCE [LARGE SCALE GENOMIC DNA]</scope>
    <source>
        <strain evidence="4 5">JEL0888</strain>
    </source>
</reference>
<dbReference type="CDD" id="cd13220">
    <property type="entry name" value="PH-GRAM_GRAMDC"/>
    <property type="match status" value="1"/>
</dbReference>
<feature type="compositionally biased region" description="Low complexity" evidence="1">
    <location>
        <begin position="120"/>
        <end position="154"/>
    </location>
</feature>
<evidence type="ECO:0000313" key="4">
    <source>
        <dbReference type="EMBL" id="KAL2913895.1"/>
    </source>
</evidence>
<keyword evidence="2" id="KW-1133">Transmembrane helix</keyword>
<dbReference type="SMART" id="SM00568">
    <property type="entry name" value="GRAM"/>
    <property type="match status" value="1"/>
</dbReference>
<proteinExistence type="predicted"/>
<evidence type="ECO:0000256" key="2">
    <source>
        <dbReference type="SAM" id="Phobius"/>
    </source>
</evidence>
<feature type="domain" description="GRAM" evidence="3">
    <location>
        <begin position="170"/>
        <end position="239"/>
    </location>
</feature>
<feature type="compositionally biased region" description="Polar residues" evidence="1">
    <location>
        <begin position="307"/>
        <end position="323"/>
    </location>
</feature>
<dbReference type="Gene3D" id="2.30.29.30">
    <property type="entry name" value="Pleckstrin-homology domain (PH domain)/Phosphotyrosine-binding domain (PTB)"/>
    <property type="match status" value="1"/>
</dbReference>
<keyword evidence="2" id="KW-0812">Transmembrane</keyword>
<dbReference type="PANTHER" id="PTHR23319">
    <property type="entry name" value="GRAM DOMAIN CONTAINING 1B, ISOFORM E"/>
    <property type="match status" value="1"/>
</dbReference>
<accession>A0ABR4N330</accession>
<comment type="caution">
    <text evidence="4">The sequence shown here is derived from an EMBL/GenBank/DDBJ whole genome shotgun (WGS) entry which is preliminary data.</text>
</comment>
<protein>
    <recommendedName>
        <fullName evidence="3">GRAM domain-containing protein</fullName>
    </recommendedName>
</protein>
<evidence type="ECO:0000256" key="1">
    <source>
        <dbReference type="SAM" id="MobiDB-lite"/>
    </source>
</evidence>
<organism evidence="4 5">
    <name type="scientific">Polyrhizophydium stewartii</name>
    <dbReference type="NCBI Taxonomy" id="2732419"/>
    <lineage>
        <taxon>Eukaryota</taxon>
        <taxon>Fungi</taxon>
        <taxon>Fungi incertae sedis</taxon>
        <taxon>Chytridiomycota</taxon>
        <taxon>Chytridiomycota incertae sedis</taxon>
        <taxon>Chytridiomycetes</taxon>
        <taxon>Rhizophydiales</taxon>
        <taxon>Rhizophydiales incertae sedis</taxon>
        <taxon>Polyrhizophydium</taxon>
    </lineage>
</organism>
<dbReference type="Proteomes" id="UP001527925">
    <property type="component" value="Unassembled WGS sequence"/>
</dbReference>
<feature type="region of interest" description="Disordered" evidence="1">
    <location>
        <begin position="307"/>
        <end position="343"/>
    </location>
</feature>